<dbReference type="PROSITE" id="PS51379">
    <property type="entry name" value="4FE4S_FER_2"/>
    <property type="match status" value="2"/>
</dbReference>
<evidence type="ECO:0000256" key="5">
    <source>
        <dbReference type="ARBA" id="ARBA00022737"/>
    </source>
</evidence>
<dbReference type="AlphaFoldDB" id="A0A9D9I3T5"/>
<organism evidence="13 14">
    <name type="scientific">Candidatus Merdivivens pullistercoris</name>
    <dbReference type="NCBI Taxonomy" id="2840873"/>
    <lineage>
        <taxon>Bacteria</taxon>
        <taxon>Pseudomonadati</taxon>
        <taxon>Bacteroidota</taxon>
        <taxon>Bacteroidia</taxon>
        <taxon>Bacteroidales</taxon>
        <taxon>Muribaculaceae</taxon>
        <taxon>Muribaculaceae incertae sedis</taxon>
        <taxon>Candidatus Merdivivens</taxon>
    </lineage>
</organism>
<reference evidence="13" key="1">
    <citation type="submission" date="2020-10" db="EMBL/GenBank/DDBJ databases">
        <authorList>
            <person name="Gilroy R."/>
        </authorList>
    </citation>
    <scope>NUCLEOTIDE SEQUENCE</scope>
    <source>
        <strain evidence="13">10037</strain>
    </source>
</reference>
<dbReference type="PROSITE" id="PS00198">
    <property type="entry name" value="4FE4S_FER_1"/>
    <property type="match status" value="2"/>
</dbReference>
<evidence type="ECO:0000256" key="3">
    <source>
        <dbReference type="ARBA" id="ARBA00022719"/>
    </source>
</evidence>
<evidence type="ECO:0000256" key="1">
    <source>
        <dbReference type="ARBA" id="ARBA00022475"/>
    </source>
</evidence>
<dbReference type="InterPro" id="IPR017900">
    <property type="entry name" value="4Fe4S_Fe_S_CS"/>
</dbReference>
<name>A0A9D9I3T5_9BACT</name>
<evidence type="ECO:0000259" key="12">
    <source>
        <dbReference type="PROSITE" id="PS51379"/>
    </source>
</evidence>
<dbReference type="Gene3D" id="3.30.70.3270">
    <property type="match status" value="1"/>
</dbReference>
<keyword evidence="7" id="KW-0408">Iron</keyword>
<evidence type="ECO:0000313" key="14">
    <source>
        <dbReference type="Proteomes" id="UP000823597"/>
    </source>
</evidence>
<dbReference type="GO" id="GO:0048038">
    <property type="term" value="F:quinone binding"/>
    <property type="evidence" value="ECO:0007669"/>
    <property type="project" value="UniProtKB-KW"/>
</dbReference>
<dbReference type="SUPFAM" id="SSF54862">
    <property type="entry name" value="4Fe-4S ferredoxins"/>
    <property type="match status" value="1"/>
</dbReference>
<gene>
    <name evidence="13" type="ORF">IAB93_05075</name>
</gene>
<keyword evidence="10" id="KW-0830">Ubiquinone</keyword>
<evidence type="ECO:0000313" key="13">
    <source>
        <dbReference type="EMBL" id="MBO8465353.1"/>
    </source>
</evidence>
<evidence type="ECO:0000256" key="10">
    <source>
        <dbReference type="ARBA" id="ARBA00023075"/>
    </source>
</evidence>
<evidence type="ECO:0000256" key="11">
    <source>
        <dbReference type="ARBA" id="ARBA00023136"/>
    </source>
</evidence>
<dbReference type="GO" id="GO:0016651">
    <property type="term" value="F:oxidoreductase activity, acting on NAD(P)H"/>
    <property type="evidence" value="ECO:0007669"/>
    <property type="project" value="InterPro"/>
</dbReference>
<dbReference type="GO" id="GO:0051539">
    <property type="term" value="F:4 iron, 4 sulfur cluster binding"/>
    <property type="evidence" value="ECO:0007669"/>
    <property type="project" value="UniProtKB-KW"/>
</dbReference>
<evidence type="ECO:0000256" key="8">
    <source>
        <dbReference type="ARBA" id="ARBA00023014"/>
    </source>
</evidence>
<proteinExistence type="predicted"/>
<dbReference type="GO" id="GO:0046872">
    <property type="term" value="F:metal ion binding"/>
    <property type="evidence" value="ECO:0007669"/>
    <property type="project" value="UniProtKB-KW"/>
</dbReference>
<feature type="domain" description="4Fe-4S ferredoxin-type" evidence="12">
    <location>
        <begin position="54"/>
        <end position="84"/>
    </location>
</feature>
<evidence type="ECO:0000256" key="9">
    <source>
        <dbReference type="ARBA" id="ARBA00023027"/>
    </source>
</evidence>
<dbReference type="InterPro" id="IPR010226">
    <property type="entry name" value="NADH_quinone_OxRdtase_chainI"/>
</dbReference>
<dbReference type="InterPro" id="IPR017896">
    <property type="entry name" value="4Fe4S_Fe-S-bd"/>
</dbReference>
<keyword evidence="8" id="KW-0411">Iron-sulfur</keyword>
<dbReference type="Pfam" id="PF12838">
    <property type="entry name" value="Fer4_7"/>
    <property type="match status" value="1"/>
</dbReference>
<dbReference type="PANTHER" id="PTHR10849">
    <property type="entry name" value="NADH DEHYDROGENASE UBIQUINONE IRON-SULFUR PROTEIN 8, MITOCHONDRIAL"/>
    <property type="match status" value="1"/>
</dbReference>
<feature type="domain" description="4Fe-4S ferredoxin-type" evidence="12">
    <location>
        <begin position="99"/>
        <end position="128"/>
    </location>
</feature>
<sequence length="146" mass="16755">MSSYIKGFFHGLGTLLTGMKVTWKEFFTKKVTEQYPENRATLKMFDRYCGELTMPHDENGNNKCVACGLCQMNCPNGTIRITTETVTDPETGKSRKKLVKYEYDLGSCMFCHLCVNVCPHDAIEFSTNFEHSVFTREKLVKTLNKR</sequence>
<comment type="caution">
    <text evidence="13">The sequence shown here is derived from an EMBL/GenBank/DDBJ whole genome shotgun (WGS) entry which is preliminary data.</text>
</comment>
<dbReference type="PANTHER" id="PTHR10849:SF24">
    <property type="entry name" value="NADH-QUINONE OXIDOREDUCTASE SUBUNIT I 2"/>
    <property type="match status" value="1"/>
</dbReference>
<keyword evidence="3" id="KW-0874">Quinone</keyword>
<evidence type="ECO:0000256" key="6">
    <source>
        <dbReference type="ARBA" id="ARBA00022967"/>
    </source>
</evidence>
<keyword evidence="4" id="KW-0479">Metal-binding</keyword>
<protein>
    <submittedName>
        <fullName evidence="13">NADH-quinone oxidoreductase subunit I</fullName>
    </submittedName>
</protein>
<evidence type="ECO:0000256" key="7">
    <source>
        <dbReference type="ARBA" id="ARBA00023004"/>
    </source>
</evidence>
<keyword evidence="5" id="KW-0677">Repeat</keyword>
<keyword evidence="2" id="KW-0004">4Fe-4S</keyword>
<reference evidence="13" key="2">
    <citation type="journal article" date="2021" name="PeerJ">
        <title>Extensive microbial diversity within the chicken gut microbiome revealed by metagenomics and culture.</title>
        <authorList>
            <person name="Gilroy R."/>
            <person name="Ravi A."/>
            <person name="Getino M."/>
            <person name="Pursley I."/>
            <person name="Horton D.L."/>
            <person name="Alikhan N.F."/>
            <person name="Baker D."/>
            <person name="Gharbi K."/>
            <person name="Hall N."/>
            <person name="Watson M."/>
            <person name="Adriaenssens E.M."/>
            <person name="Foster-Nyarko E."/>
            <person name="Jarju S."/>
            <person name="Secka A."/>
            <person name="Antonio M."/>
            <person name="Oren A."/>
            <person name="Chaudhuri R.R."/>
            <person name="La Ragione R."/>
            <person name="Hildebrand F."/>
            <person name="Pallen M.J."/>
        </authorList>
    </citation>
    <scope>NUCLEOTIDE SEQUENCE</scope>
    <source>
        <strain evidence="13">10037</strain>
    </source>
</reference>
<dbReference type="GO" id="GO:0016020">
    <property type="term" value="C:membrane"/>
    <property type="evidence" value="ECO:0007669"/>
    <property type="project" value="InterPro"/>
</dbReference>
<evidence type="ECO:0000256" key="2">
    <source>
        <dbReference type="ARBA" id="ARBA00022485"/>
    </source>
</evidence>
<keyword evidence="9" id="KW-0520">NAD</keyword>
<keyword evidence="11" id="KW-0472">Membrane</keyword>
<keyword evidence="1" id="KW-1003">Cell membrane</keyword>
<accession>A0A9D9I3T5</accession>
<evidence type="ECO:0000256" key="4">
    <source>
        <dbReference type="ARBA" id="ARBA00022723"/>
    </source>
</evidence>
<dbReference type="EMBL" id="JADIME010000051">
    <property type="protein sequence ID" value="MBO8465353.1"/>
    <property type="molecule type" value="Genomic_DNA"/>
</dbReference>
<keyword evidence="6" id="KW-1278">Translocase</keyword>
<dbReference type="Proteomes" id="UP000823597">
    <property type="component" value="Unassembled WGS sequence"/>
</dbReference>